<dbReference type="PANTHER" id="PTHR36435">
    <property type="entry name" value="SLR1288 PROTEIN"/>
    <property type="match status" value="1"/>
</dbReference>
<feature type="domain" description="CAAX prenyl protease 2/Lysostaphin resistance protein A-like" evidence="2">
    <location>
        <begin position="131"/>
        <end position="217"/>
    </location>
</feature>
<dbReference type="GO" id="GO:0004175">
    <property type="term" value="F:endopeptidase activity"/>
    <property type="evidence" value="ECO:0007669"/>
    <property type="project" value="UniProtKB-ARBA"/>
</dbReference>
<dbReference type="GO" id="GO:0080120">
    <property type="term" value="P:CAAX-box protein maturation"/>
    <property type="evidence" value="ECO:0007669"/>
    <property type="project" value="UniProtKB-ARBA"/>
</dbReference>
<evidence type="ECO:0000259" key="2">
    <source>
        <dbReference type="Pfam" id="PF02517"/>
    </source>
</evidence>
<proteinExistence type="predicted"/>
<feature type="transmembrane region" description="Helical" evidence="1">
    <location>
        <begin position="164"/>
        <end position="179"/>
    </location>
</feature>
<feature type="transmembrane region" description="Helical" evidence="1">
    <location>
        <begin position="243"/>
        <end position="261"/>
    </location>
</feature>
<dbReference type="InterPro" id="IPR052710">
    <property type="entry name" value="CAAX_protease"/>
</dbReference>
<dbReference type="InterPro" id="IPR003675">
    <property type="entry name" value="Rce1/LyrA-like_dom"/>
</dbReference>
<reference evidence="3 4" key="1">
    <citation type="submission" date="2019-10" db="EMBL/GenBank/DDBJ databases">
        <title>Extracellular Electron Transfer in a Candidatus Methanoperedens spp. Enrichment Culture.</title>
        <authorList>
            <person name="Berger S."/>
            <person name="Rangel Shaw D."/>
            <person name="Berben T."/>
            <person name="In 'T Zandt M."/>
            <person name="Frank J."/>
            <person name="Reimann J."/>
            <person name="Jetten M.S.M."/>
            <person name="Welte C.U."/>
        </authorList>
    </citation>
    <scope>NUCLEOTIDE SEQUENCE [LARGE SCALE GENOMIC DNA]</scope>
    <source>
        <strain evidence="3">SB12</strain>
    </source>
</reference>
<sequence>MPYSGNPIVGLFMLFFLSLVFILAIVGSGIVQTVVLSLNILPVSKFDILKLTMAPGFMAAAFLCALLSLRYLPGKGRLNGPAYLAIGLLPLLLQIVATPLYNLSLMLFPPGELFFSLMETLKPTGHPLDTFGAFFSIVLVGPICEEFVFRGVMMERALREKRNVHLIVLLQALLFGIAHMNPWQFFYAVAFGALFGYLRVWSGGISLTVLLHILVNGWSVLSMYVSLPLFQEADDGRPVPIEWWLVSVALIIGAGLVFALYRRRQLPVEESVVA</sequence>
<evidence type="ECO:0000313" key="3">
    <source>
        <dbReference type="EMBL" id="KAB2929195.1"/>
    </source>
</evidence>
<feature type="transmembrane region" description="Helical" evidence="1">
    <location>
        <begin position="12"/>
        <end position="36"/>
    </location>
</feature>
<dbReference type="EMBL" id="WBUI01000035">
    <property type="protein sequence ID" value="KAB2929195.1"/>
    <property type="molecule type" value="Genomic_DNA"/>
</dbReference>
<dbReference type="GO" id="GO:0008237">
    <property type="term" value="F:metallopeptidase activity"/>
    <property type="evidence" value="ECO:0007669"/>
    <property type="project" value="UniProtKB-KW"/>
</dbReference>
<organism evidence="3 4">
    <name type="scientific">Leptonema illini</name>
    <dbReference type="NCBI Taxonomy" id="183"/>
    <lineage>
        <taxon>Bacteria</taxon>
        <taxon>Pseudomonadati</taxon>
        <taxon>Spirochaetota</taxon>
        <taxon>Spirochaetia</taxon>
        <taxon>Leptospirales</taxon>
        <taxon>Leptospiraceae</taxon>
        <taxon>Leptonema</taxon>
    </lineage>
</organism>
<dbReference type="Proteomes" id="UP000460298">
    <property type="component" value="Unassembled WGS sequence"/>
</dbReference>
<keyword evidence="1" id="KW-1133">Transmembrane helix</keyword>
<feature type="transmembrane region" description="Helical" evidence="1">
    <location>
        <begin position="185"/>
        <end position="202"/>
    </location>
</feature>
<keyword evidence="1" id="KW-0812">Transmembrane</keyword>
<evidence type="ECO:0000313" key="4">
    <source>
        <dbReference type="Proteomes" id="UP000460298"/>
    </source>
</evidence>
<feature type="transmembrane region" description="Helical" evidence="1">
    <location>
        <begin position="209"/>
        <end position="231"/>
    </location>
</feature>
<keyword evidence="1" id="KW-0472">Membrane</keyword>
<gene>
    <name evidence="3" type="ORF">F9K24_20485</name>
</gene>
<comment type="caution">
    <text evidence="3">The sequence shown here is derived from an EMBL/GenBank/DDBJ whole genome shotgun (WGS) entry which is preliminary data.</text>
</comment>
<dbReference type="AlphaFoldDB" id="A0A833LWF6"/>
<keyword evidence="3" id="KW-0482">Metalloprotease</keyword>
<feature type="transmembrane region" description="Helical" evidence="1">
    <location>
        <begin position="131"/>
        <end position="152"/>
    </location>
</feature>
<protein>
    <submittedName>
        <fullName evidence="3">CPBP family intramembrane metalloprotease</fullName>
    </submittedName>
</protein>
<evidence type="ECO:0000256" key="1">
    <source>
        <dbReference type="SAM" id="Phobius"/>
    </source>
</evidence>
<feature type="transmembrane region" description="Helical" evidence="1">
    <location>
        <begin position="81"/>
        <end position="101"/>
    </location>
</feature>
<dbReference type="GO" id="GO:0006508">
    <property type="term" value="P:proteolysis"/>
    <property type="evidence" value="ECO:0007669"/>
    <property type="project" value="UniProtKB-KW"/>
</dbReference>
<name>A0A833LWF6_9LEPT</name>
<keyword evidence="3" id="KW-0645">Protease</keyword>
<accession>A0A833LWF6</accession>
<dbReference type="PANTHER" id="PTHR36435:SF1">
    <property type="entry name" value="CAAX AMINO TERMINAL PROTEASE FAMILY PROTEIN"/>
    <property type="match status" value="1"/>
</dbReference>
<feature type="transmembrane region" description="Helical" evidence="1">
    <location>
        <begin position="48"/>
        <end position="69"/>
    </location>
</feature>
<keyword evidence="3" id="KW-0378">Hydrolase</keyword>
<dbReference type="Pfam" id="PF02517">
    <property type="entry name" value="Rce1-like"/>
    <property type="match status" value="1"/>
</dbReference>